<evidence type="ECO:0000313" key="3">
    <source>
        <dbReference type="Proteomes" id="UP000694044"/>
    </source>
</evidence>
<protein>
    <submittedName>
        <fullName evidence="2">Uncharacterized protein</fullName>
    </submittedName>
</protein>
<feature type="compositionally biased region" description="Low complexity" evidence="1">
    <location>
        <begin position="164"/>
        <end position="174"/>
    </location>
</feature>
<organism evidence="2 3">
    <name type="scientific">Phytophthora pseudosyringae</name>
    <dbReference type="NCBI Taxonomy" id="221518"/>
    <lineage>
        <taxon>Eukaryota</taxon>
        <taxon>Sar</taxon>
        <taxon>Stramenopiles</taxon>
        <taxon>Oomycota</taxon>
        <taxon>Peronosporomycetes</taxon>
        <taxon>Peronosporales</taxon>
        <taxon>Peronosporaceae</taxon>
        <taxon>Phytophthora</taxon>
    </lineage>
</organism>
<feature type="compositionally biased region" description="Polar residues" evidence="1">
    <location>
        <begin position="1"/>
        <end position="10"/>
    </location>
</feature>
<evidence type="ECO:0000313" key="2">
    <source>
        <dbReference type="EMBL" id="KAG7385135.1"/>
    </source>
</evidence>
<evidence type="ECO:0000256" key="1">
    <source>
        <dbReference type="SAM" id="MobiDB-lite"/>
    </source>
</evidence>
<reference evidence="2" key="1">
    <citation type="submission" date="2021-02" db="EMBL/GenBank/DDBJ databases">
        <authorList>
            <person name="Palmer J.M."/>
        </authorList>
    </citation>
    <scope>NUCLEOTIDE SEQUENCE</scope>
    <source>
        <strain evidence="2">SCRP734</strain>
    </source>
</reference>
<proteinExistence type="predicted"/>
<name>A0A8T1VUY9_9STRA</name>
<feature type="region of interest" description="Disordered" evidence="1">
    <location>
        <begin position="1"/>
        <end position="59"/>
    </location>
</feature>
<comment type="caution">
    <text evidence="2">The sequence shown here is derived from an EMBL/GenBank/DDBJ whole genome shotgun (WGS) entry which is preliminary data.</text>
</comment>
<accession>A0A8T1VUY9</accession>
<keyword evidence="3" id="KW-1185">Reference proteome</keyword>
<sequence length="193" mass="20268">MTTTPMSTTGCDVHEQGALHESRLSRNRPSSEAAVEEDTVVAGGDDIPSYDNSHSQEREGRLQSVANRQPVIAHKINATTEGAAVNVVLSNHEVATRNPPLEASIVQETIVVQRVTPMEDAEANQVTAAGLETGDHVAATTNQVVGTRAEHSTIPTRSATALMAATTSAASDASLSRKRGGPKGSKNNPRPTQ</sequence>
<dbReference type="EMBL" id="JAGDFM010000129">
    <property type="protein sequence ID" value="KAG7385135.1"/>
    <property type="molecule type" value="Genomic_DNA"/>
</dbReference>
<dbReference type="AlphaFoldDB" id="A0A8T1VUY9"/>
<feature type="compositionally biased region" description="Basic and acidic residues" evidence="1">
    <location>
        <begin position="12"/>
        <end position="24"/>
    </location>
</feature>
<gene>
    <name evidence="2" type="ORF">PHYPSEUDO_001848</name>
</gene>
<dbReference type="Proteomes" id="UP000694044">
    <property type="component" value="Unassembled WGS sequence"/>
</dbReference>
<feature type="region of interest" description="Disordered" evidence="1">
    <location>
        <begin position="164"/>
        <end position="193"/>
    </location>
</feature>